<protein>
    <recommendedName>
        <fullName evidence="2">SGNH hydrolase-type esterase domain-containing protein</fullName>
    </recommendedName>
</protein>
<sequence length="65" mass="7320">MNEQLELAESTHSNVHLLDWNAYSSGHGDWLLEDQVHPNPTGAQQLALFVAEQIYQELNDENGSN</sequence>
<proteinExistence type="predicted"/>
<comment type="caution">
    <text evidence="1">The sequence shown here is derived from an EMBL/GenBank/DDBJ whole genome shotgun (WGS) entry which is preliminary data.</text>
</comment>
<dbReference type="AlphaFoldDB" id="A0A645DS28"/>
<dbReference type="EMBL" id="VSSQ01038350">
    <property type="protein sequence ID" value="MPM91262.1"/>
    <property type="molecule type" value="Genomic_DNA"/>
</dbReference>
<evidence type="ECO:0008006" key="2">
    <source>
        <dbReference type="Google" id="ProtNLM"/>
    </source>
</evidence>
<evidence type="ECO:0000313" key="1">
    <source>
        <dbReference type="EMBL" id="MPM91262.1"/>
    </source>
</evidence>
<dbReference type="InterPro" id="IPR036514">
    <property type="entry name" value="SGNH_hydro_sf"/>
</dbReference>
<organism evidence="1">
    <name type="scientific">bioreactor metagenome</name>
    <dbReference type="NCBI Taxonomy" id="1076179"/>
    <lineage>
        <taxon>unclassified sequences</taxon>
        <taxon>metagenomes</taxon>
        <taxon>ecological metagenomes</taxon>
    </lineage>
</organism>
<dbReference type="Gene3D" id="3.40.50.1110">
    <property type="entry name" value="SGNH hydrolase"/>
    <property type="match status" value="1"/>
</dbReference>
<dbReference type="SUPFAM" id="SSF52266">
    <property type="entry name" value="SGNH hydrolase"/>
    <property type="match status" value="1"/>
</dbReference>
<gene>
    <name evidence="1" type="ORF">SDC9_138389</name>
</gene>
<reference evidence="1" key="1">
    <citation type="submission" date="2019-08" db="EMBL/GenBank/DDBJ databases">
        <authorList>
            <person name="Kucharzyk K."/>
            <person name="Murdoch R.W."/>
            <person name="Higgins S."/>
            <person name="Loffler F."/>
        </authorList>
    </citation>
    <scope>NUCLEOTIDE SEQUENCE</scope>
</reference>
<name>A0A645DS28_9ZZZZ</name>
<accession>A0A645DS28</accession>